<keyword evidence="9" id="KW-1185">Reference proteome</keyword>
<protein>
    <recommendedName>
        <fullName evidence="7">THH1/TOM1/TOM3 domain-containing protein</fullName>
    </recommendedName>
</protein>
<feature type="transmembrane region" description="Helical" evidence="6">
    <location>
        <begin position="225"/>
        <end position="247"/>
    </location>
</feature>
<evidence type="ECO:0000256" key="5">
    <source>
        <dbReference type="ARBA" id="ARBA00023136"/>
    </source>
</evidence>
<evidence type="ECO:0000256" key="1">
    <source>
        <dbReference type="ARBA" id="ARBA00004128"/>
    </source>
</evidence>
<keyword evidence="4 6" id="KW-1133">Transmembrane helix</keyword>
<dbReference type="PANTHER" id="PTHR31142:SF4">
    <property type="entry name" value="OS01G0751300 PROTEIN"/>
    <property type="match status" value="1"/>
</dbReference>
<evidence type="ECO:0000256" key="4">
    <source>
        <dbReference type="ARBA" id="ARBA00022989"/>
    </source>
</evidence>
<feature type="transmembrane region" description="Helical" evidence="6">
    <location>
        <begin position="180"/>
        <end position="205"/>
    </location>
</feature>
<organism evidence="8 9">
    <name type="scientific">Coptis chinensis</name>
    <dbReference type="NCBI Taxonomy" id="261450"/>
    <lineage>
        <taxon>Eukaryota</taxon>
        <taxon>Viridiplantae</taxon>
        <taxon>Streptophyta</taxon>
        <taxon>Embryophyta</taxon>
        <taxon>Tracheophyta</taxon>
        <taxon>Spermatophyta</taxon>
        <taxon>Magnoliopsida</taxon>
        <taxon>Ranunculales</taxon>
        <taxon>Ranunculaceae</taxon>
        <taxon>Coptidoideae</taxon>
        <taxon>Coptis</taxon>
    </lineage>
</organism>
<evidence type="ECO:0000313" key="9">
    <source>
        <dbReference type="Proteomes" id="UP000631114"/>
    </source>
</evidence>
<evidence type="ECO:0000313" key="8">
    <source>
        <dbReference type="EMBL" id="KAF9590051.1"/>
    </source>
</evidence>
<name>A0A835LJX4_9MAGN</name>
<proteinExistence type="inferred from homology"/>
<dbReference type="Pfam" id="PF06454">
    <property type="entry name" value="THH1_TOM1-3_dom"/>
    <property type="match status" value="1"/>
</dbReference>
<dbReference type="InterPro" id="IPR040226">
    <property type="entry name" value="THH1/TOM1/TOM3"/>
</dbReference>
<keyword evidence="5 6" id="KW-0472">Membrane</keyword>
<dbReference type="AlphaFoldDB" id="A0A835LJX4"/>
<evidence type="ECO:0000256" key="3">
    <source>
        <dbReference type="ARBA" id="ARBA00022692"/>
    </source>
</evidence>
<comment type="subcellular location">
    <subcellularLocation>
        <location evidence="1">Vacuole membrane</location>
        <topology evidence="1">Multi-pass membrane protein</topology>
    </subcellularLocation>
</comment>
<dbReference type="EMBL" id="JADFTS010000009">
    <property type="protein sequence ID" value="KAF9590051.1"/>
    <property type="molecule type" value="Genomic_DNA"/>
</dbReference>
<dbReference type="PANTHER" id="PTHR31142">
    <property type="entry name" value="TOBAMOVIRUS MULTIPLICATION PROTEIN 1-LIKE ISOFORM X1"/>
    <property type="match status" value="1"/>
</dbReference>
<gene>
    <name evidence="8" type="ORF">IFM89_030363</name>
</gene>
<reference evidence="8 9" key="1">
    <citation type="submission" date="2020-10" db="EMBL/GenBank/DDBJ databases">
        <title>The Coptis chinensis genome and diversification of protoberbering-type alkaloids.</title>
        <authorList>
            <person name="Wang B."/>
            <person name="Shu S."/>
            <person name="Song C."/>
            <person name="Liu Y."/>
        </authorList>
    </citation>
    <scope>NUCLEOTIDE SEQUENCE [LARGE SCALE GENOMIC DNA]</scope>
    <source>
        <strain evidence="8">HL-2020</strain>
        <tissue evidence="8">Leaf</tissue>
    </source>
</reference>
<comment type="similarity">
    <text evidence="2">Belongs to the plant tobamovirus multiplication TOM1 protein family.</text>
</comment>
<sequence length="334" mass="37337">MESDRCFSTGLLSVTIALAFIDGLIISTFAFYQDANEEPTTWLDSSEGVPSHDWLFKRRQLCVFYIESRIYLQEMVVLVSCLWIRLNVVDLCHQANDEEEEDEEDTCQVGLLDKSKTAPGLSTLGHHRKCCPLHFGHVGSRQKFVILVVFLIFVMMMAFAVLIWIGTGKNSIDSSIVARVYIYFFAIAILLLAGALAVYGLVLFLKMSKVRSDKASFEMWKVAGLAIVCVVCFTSSAVVALSTNIPLLYHWHPRDVNGILTSILVFLYYFIGSSVPSAYVLWIMRELPPAVAIDSERQSSIVTFMSDTTAAMHNSQRWTTATSSQNQASRASPI</sequence>
<feature type="domain" description="THH1/TOM1/TOM3" evidence="7">
    <location>
        <begin position="150"/>
        <end position="294"/>
    </location>
</feature>
<feature type="transmembrane region" description="Helical" evidence="6">
    <location>
        <begin position="144"/>
        <end position="165"/>
    </location>
</feature>
<dbReference type="Proteomes" id="UP000631114">
    <property type="component" value="Unassembled WGS sequence"/>
</dbReference>
<evidence type="ECO:0000256" key="2">
    <source>
        <dbReference type="ARBA" id="ARBA00006779"/>
    </source>
</evidence>
<evidence type="ECO:0000259" key="7">
    <source>
        <dbReference type="Pfam" id="PF06454"/>
    </source>
</evidence>
<dbReference type="GO" id="GO:0005774">
    <property type="term" value="C:vacuolar membrane"/>
    <property type="evidence" value="ECO:0007669"/>
    <property type="project" value="UniProtKB-SubCell"/>
</dbReference>
<dbReference type="InterPro" id="IPR009457">
    <property type="entry name" value="THH1/TOM1/TOM3_dom"/>
</dbReference>
<accession>A0A835LJX4</accession>
<keyword evidence="3 6" id="KW-0812">Transmembrane</keyword>
<comment type="caution">
    <text evidence="8">The sequence shown here is derived from an EMBL/GenBank/DDBJ whole genome shotgun (WGS) entry which is preliminary data.</text>
</comment>
<dbReference type="OrthoDB" id="747122at2759"/>
<evidence type="ECO:0000256" key="6">
    <source>
        <dbReference type="SAM" id="Phobius"/>
    </source>
</evidence>
<feature type="transmembrane region" description="Helical" evidence="6">
    <location>
        <begin position="12"/>
        <end position="32"/>
    </location>
</feature>
<feature type="transmembrane region" description="Helical" evidence="6">
    <location>
        <begin position="259"/>
        <end position="282"/>
    </location>
</feature>